<evidence type="ECO:0000256" key="1">
    <source>
        <dbReference type="ARBA" id="ARBA00008455"/>
    </source>
</evidence>
<dbReference type="SUPFAM" id="SSF54001">
    <property type="entry name" value="Cysteine proteinases"/>
    <property type="match status" value="1"/>
</dbReference>
<dbReference type="InterPro" id="IPR025661">
    <property type="entry name" value="Pept_asp_AS"/>
</dbReference>
<dbReference type="InterPro" id="IPR000668">
    <property type="entry name" value="Peptidase_C1A_C"/>
</dbReference>
<evidence type="ECO:0000256" key="3">
    <source>
        <dbReference type="SAM" id="MobiDB-lite"/>
    </source>
</evidence>
<dbReference type="AlphaFoldDB" id="A0AAP0HQ86"/>
<feature type="domain" description="Peptidase C1A papain C-terminal" evidence="4">
    <location>
        <begin position="10"/>
        <end position="180"/>
    </location>
</feature>
<dbReference type="PROSITE" id="PS00639">
    <property type="entry name" value="THIOL_PROTEASE_HIS"/>
    <property type="match status" value="1"/>
</dbReference>
<dbReference type="Gene3D" id="3.90.70.10">
    <property type="entry name" value="Cysteine proteinases"/>
    <property type="match status" value="2"/>
</dbReference>
<dbReference type="InterPro" id="IPR038765">
    <property type="entry name" value="Papain-like_cys_pep_sf"/>
</dbReference>
<feature type="compositionally biased region" description="Pro residues" evidence="3">
    <location>
        <begin position="185"/>
        <end position="204"/>
    </location>
</feature>
<dbReference type="GO" id="GO:0006508">
    <property type="term" value="P:proteolysis"/>
    <property type="evidence" value="ECO:0007669"/>
    <property type="project" value="InterPro"/>
</dbReference>
<comment type="caution">
    <text evidence="5">The sequence shown here is derived from an EMBL/GenBank/DDBJ whole genome shotgun (WGS) entry which is preliminary data.</text>
</comment>
<evidence type="ECO:0000259" key="4">
    <source>
        <dbReference type="SMART" id="SM00645"/>
    </source>
</evidence>
<accession>A0AAP0HQ86</accession>
<comment type="similarity">
    <text evidence="1">Belongs to the peptidase C1 family.</text>
</comment>
<dbReference type="EMBL" id="JBBNAE010000009">
    <property type="protein sequence ID" value="KAK9097333.1"/>
    <property type="molecule type" value="Genomic_DNA"/>
</dbReference>
<evidence type="ECO:0000256" key="2">
    <source>
        <dbReference type="ARBA" id="ARBA00023157"/>
    </source>
</evidence>
<dbReference type="GO" id="GO:0008234">
    <property type="term" value="F:cysteine-type peptidase activity"/>
    <property type="evidence" value="ECO:0007669"/>
    <property type="project" value="InterPro"/>
</dbReference>
<feature type="region of interest" description="Disordered" evidence="3">
    <location>
        <begin position="181"/>
        <end position="204"/>
    </location>
</feature>
<sequence length="227" mass="24633">MASASDMSIISDNERYNVKGVWCSEAKVLQMFESWLAKHGKAYNALGGEKESRFEENVFGVKREERSVDLRAMSCQYVVEAGEKLSGPVDWREKGTVVPVKDQGQCEKTFKLLARGQCGTNLDHGVVAVGYGTNDNGVDYWIVRNSWGASWGENGYVKMQRNVGFSTGKCGIALMASYPVKKGQNPPPQPQPQPGPAPPSPLKPPTACDNHHSCAAGTTCCCSLKIG</sequence>
<dbReference type="InterPro" id="IPR013128">
    <property type="entry name" value="Peptidase_C1A"/>
</dbReference>
<protein>
    <recommendedName>
        <fullName evidence="4">Peptidase C1A papain C-terminal domain-containing protein</fullName>
    </recommendedName>
</protein>
<proteinExistence type="inferred from homology"/>
<dbReference type="PANTHER" id="PTHR12411">
    <property type="entry name" value="CYSTEINE PROTEASE FAMILY C1-RELATED"/>
    <property type="match status" value="1"/>
</dbReference>
<organism evidence="5 6">
    <name type="scientific">Stephania japonica</name>
    <dbReference type="NCBI Taxonomy" id="461633"/>
    <lineage>
        <taxon>Eukaryota</taxon>
        <taxon>Viridiplantae</taxon>
        <taxon>Streptophyta</taxon>
        <taxon>Embryophyta</taxon>
        <taxon>Tracheophyta</taxon>
        <taxon>Spermatophyta</taxon>
        <taxon>Magnoliopsida</taxon>
        <taxon>Ranunculales</taxon>
        <taxon>Menispermaceae</taxon>
        <taxon>Menispermoideae</taxon>
        <taxon>Cissampelideae</taxon>
        <taxon>Stephania</taxon>
    </lineage>
</organism>
<dbReference type="Proteomes" id="UP001417504">
    <property type="component" value="Unassembled WGS sequence"/>
</dbReference>
<reference evidence="5 6" key="1">
    <citation type="submission" date="2024-01" db="EMBL/GenBank/DDBJ databases">
        <title>Genome assemblies of Stephania.</title>
        <authorList>
            <person name="Yang L."/>
        </authorList>
    </citation>
    <scope>NUCLEOTIDE SEQUENCE [LARGE SCALE GENOMIC DNA]</scope>
    <source>
        <strain evidence="5">QJT</strain>
        <tissue evidence="5">Leaf</tissue>
    </source>
</reference>
<gene>
    <name evidence="5" type="ORF">Sjap_022830</name>
</gene>
<name>A0AAP0HQ86_9MAGN</name>
<evidence type="ECO:0000313" key="5">
    <source>
        <dbReference type="EMBL" id="KAK9097333.1"/>
    </source>
</evidence>
<keyword evidence="2" id="KW-1015">Disulfide bond</keyword>
<dbReference type="InterPro" id="IPR025660">
    <property type="entry name" value="Pept_his_AS"/>
</dbReference>
<dbReference type="Pfam" id="PF00112">
    <property type="entry name" value="Peptidase_C1"/>
    <property type="match status" value="1"/>
</dbReference>
<dbReference type="PROSITE" id="PS00640">
    <property type="entry name" value="THIOL_PROTEASE_ASN"/>
    <property type="match status" value="1"/>
</dbReference>
<dbReference type="SMART" id="SM00645">
    <property type="entry name" value="Pept_C1"/>
    <property type="match status" value="1"/>
</dbReference>
<keyword evidence="6" id="KW-1185">Reference proteome</keyword>
<evidence type="ECO:0000313" key="6">
    <source>
        <dbReference type="Proteomes" id="UP001417504"/>
    </source>
</evidence>